<evidence type="ECO:0000313" key="3">
    <source>
        <dbReference type="Proteomes" id="UP000290289"/>
    </source>
</evidence>
<evidence type="ECO:0000256" key="1">
    <source>
        <dbReference type="SAM" id="MobiDB-lite"/>
    </source>
</evidence>
<dbReference type="EMBL" id="RDQH01000343">
    <property type="protein sequence ID" value="RXH69325.1"/>
    <property type="molecule type" value="Genomic_DNA"/>
</dbReference>
<accession>A0A498HIJ7</accession>
<name>A0A498HIJ7_MALDO</name>
<reference evidence="2 3" key="1">
    <citation type="submission" date="2018-10" db="EMBL/GenBank/DDBJ databases">
        <title>A high-quality apple genome assembly.</title>
        <authorList>
            <person name="Hu J."/>
        </authorList>
    </citation>
    <scope>NUCLEOTIDE SEQUENCE [LARGE SCALE GENOMIC DNA]</scope>
    <source>
        <strain evidence="3">cv. HFTH1</strain>
        <tissue evidence="2">Young leaf</tissue>
    </source>
</reference>
<comment type="caution">
    <text evidence="2">The sequence shown here is derived from an EMBL/GenBank/DDBJ whole genome shotgun (WGS) entry which is preliminary data.</text>
</comment>
<proteinExistence type="predicted"/>
<sequence>MLEHLTTRLGKKPVVDGGDGGCEVGKPSEGKGLGDKGLEGTRDSVGSCRGENGGRRREGARDRLTILRRFRKAEVRRFQAVASNLCEFRKWKWKRKIKMKKEEEGKKRDRRAEKRPRTTTAPLWRWVQDLDTEDDMSSMAEMVAAK</sequence>
<dbReference type="AlphaFoldDB" id="A0A498HIJ7"/>
<feature type="compositionally biased region" description="Basic and acidic residues" evidence="1">
    <location>
        <begin position="26"/>
        <end position="42"/>
    </location>
</feature>
<protein>
    <submittedName>
        <fullName evidence="2">Uncharacterized protein</fullName>
    </submittedName>
</protein>
<keyword evidence="3" id="KW-1185">Reference proteome</keyword>
<organism evidence="2 3">
    <name type="scientific">Malus domestica</name>
    <name type="common">Apple</name>
    <name type="synonym">Pyrus malus</name>
    <dbReference type="NCBI Taxonomy" id="3750"/>
    <lineage>
        <taxon>Eukaryota</taxon>
        <taxon>Viridiplantae</taxon>
        <taxon>Streptophyta</taxon>
        <taxon>Embryophyta</taxon>
        <taxon>Tracheophyta</taxon>
        <taxon>Spermatophyta</taxon>
        <taxon>Magnoliopsida</taxon>
        <taxon>eudicotyledons</taxon>
        <taxon>Gunneridae</taxon>
        <taxon>Pentapetalae</taxon>
        <taxon>rosids</taxon>
        <taxon>fabids</taxon>
        <taxon>Rosales</taxon>
        <taxon>Rosaceae</taxon>
        <taxon>Amygdaloideae</taxon>
        <taxon>Maleae</taxon>
        <taxon>Malus</taxon>
    </lineage>
</organism>
<feature type="region of interest" description="Disordered" evidence="1">
    <location>
        <begin position="1"/>
        <end position="59"/>
    </location>
</feature>
<feature type="region of interest" description="Disordered" evidence="1">
    <location>
        <begin position="99"/>
        <end position="122"/>
    </location>
</feature>
<dbReference type="Proteomes" id="UP000290289">
    <property type="component" value="Chromosome 17"/>
</dbReference>
<gene>
    <name evidence="2" type="ORF">DVH24_037109</name>
</gene>
<feature type="compositionally biased region" description="Basic and acidic residues" evidence="1">
    <location>
        <begin position="100"/>
        <end position="116"/>
    </location>
</feature>
<evidence type="ECO:0000313" key="2">
    <source>
        <dbReference type="EMBL" id="RXH69325.1"/>
    </source>
</evidence>